<proteinExistence type="predicted"/>
<dbReference type="RefSeq" id="WP_353929392.1">
    <property type="nucleotide sequence ID" value="NZ_CP150886.1"/>
</dbReference>
<evidence type="ECO:0000313" key="1">
    <source>
        <dbReference type="EMBL" id="WZB86478.1"/>
    </source>
</evidence>
<sequence>MQAIRLQKTIEKNGEISFQNLPVVAGQKVEVIVLLSILPAKKKVLTARELLDSSLIGLWEERDDITDSLTYARQLREQSQKRGHDSPRY</sequence>
<protein>
    <recommendedName>
        <fullName evidence="3">DUF104 domain-containing protein</fullName>
    </recommendedName>
</protein>
<dbReference type="EMBL" id="CP150886">
    <property type="protein sequence ID" value="WZB86478.1"/>
    <property type="molecule type" value="Genomic_DNA"/>
</dbReference>
<reference evidence="1 2" key="1">
    <citation type="submission" date="2024-04" db="EMBL/GenBank/DDBJ databases">
        <title>Okeanomitos corallinicola gen. &amp; sp. nov. (Nostocales, Cyanobacteria), a new toxic marine heterocyst-forming cyanobacterium from a coral reef.</title>
        <authorList>
            <person name="Li H."/>
            <person name="Li R."/>
            <person name="Kang J."/>
            <person name="Hii K.S."/>
            <person name="Mohamed H.F."/>
            <person name="Xu X."/>
            <person name="Luo Z."/>
        </authorList>
    </citation>
    <scope>NUCLEOTIDE SEQUENCE [LARGE SCALE GENOMIC DNA]</scope>
    <source>
        <strain evidence="1 2">TIOX110</strain>
    </source>
</reference>
<accession>A0ABZ2UM83</accession>
<organism evidence="1 2">
    <name type="scientific">Okeanomitos corallinicola TIOX110</name>
    <dbReference type="NCBI Taxonomy" id="3133117"/>
    <lineage>
        <taxon>Bacteria</taxon>
        <taxon>Bacillati</taxon>
        <taxon>Cyanobacteriota</taxon>
        <taxon>Cyanophyceae</taxon>
        <taxon>Nostocales</taxon>
        <taxon>Aphanizomenonaceae</taxon>
        <taxon>Okeanomitos</taxon>
    </lineage>
</organism>
<keyword evidence="2" id="KW-1185">Reference proteome</keyword>
<name>A0ABZ2UM83_9CYAN</name>
<evidence type="ECO:0008006" key="3">
    <source>
        <dbReference type="Google" id="ProtNLM"/>
    </source>
</evidence>
<evidence type="ECO:0000313" key="2">
    <source>
        <dbReference type="Proteomes" id="UP001483337"/>
    </source>
</evidence>
<gene>
    <name evidence="1" type="ORF">WJM97_13825</name>
</gene>
<dbReference type="Proteomes" id="UP001483337">
    <property type="component" value="Chromosome"/>
</dbReference>